<dbReference type="GO" id="GO:0097060">
    <property type="term" value="C:synaptic membrane"/>
    <property type="evidence" value="ECO:0007669"/>
    <property type="project" value="TreeGrafter"/>
</dbReference>
<feature type="domain" description="Rho-GAP" evidence="1">
    <location>
        <begin position="7"/>
        <end position="135"/>
    </location>
</feature>
<reference evidence="2" key="1">
    <citation type="submission" date="2021-04" db="EMBL/GenBank/DDBJ databases">
        <authorList>
            <consortium name="Molecular Ecology Group"/>
        </authorList>
    </citation>
    <scope>NUCLEOTIDE SEQUENCE</scope>
</reference>
<keyword evidence="3" id="KW-1185">Reference proteome</keyword>
<dbReference type="PANTHER" id="PTHR46150">
    <property type="entry name" value="RHO GTPASE-ACTIVATING PROTEIN 100F"/>
    <property type="match status" value="1"/>
</dbReference>
<organism evidence="2 3">
    <name type="scientific">Candidula unifasciata</name>
    <dbReference type="NCBI Taxonomy" id="100452"/>
    <lineage>
        <taxon>Eukaryota</taxon>
        <taxon>Metazoa</taxon>
        <taxon>Spiralia</taxon>
        <taxon>Lophotrochozoa</taxon>
        <taxon>Mollusca</taxon>
        <taxon>Gastropoda</taxon>
        <taxon>Heterobranchia</taxon>
        <taxon>Euthyneura</taxon>
        <taxon>Panpulmonata</taxon>
        <taxon>Eupulmonata</taxon>
        <taxon>Stylommatophora</taxon>
        <taxon>Helicina</taxon>
        <taxon>Helicoidea</taxon>
        <taxon>Geomitridae</taxon>
        <taxon>Candidula</taxon>
    </lineage>
</organism>
<dbReference type="GO" id="GO:0005096">
    <property type="term" value="F:GTPase activator activity"/>
    <property type="evidence" value="ECO:0007669"/>
    <property type="project" value="TreeGrafter"/>
</dbReference>
<dbReference type="OrthoDB" id="185175at2759"/>
<protein>
    <recommendedName>
        <fullName evidence="1">Rho-GAP domain-containing protein</fullName>
    </recommendedName>
</protein>
<gene>
    <name evidence="2" type="ORF">CUNI_LOCUS7590</name>
</gene>
<dbReference type="InterPro" id="IPR000198">
    <property type="entry name" value="RhoGAP_dom"/>
</dbReference>
<proteinExistence type="predicted"/>
<comment type="caution">
    <text evidence="2">The sequence shown here is derived from an EMBL/GenBank/DDBJ whole genome shotgun (WGS) entry which is preliminary data.</text>
</comment>
<name>A0A8S3Z3U3_9EUPU</name>
<feature type="non-terminal residue" evidence="2">
    <location>
        <position position="135"/>
    </location>
</feature>
<dbReference type="SUPFAM" id="SSF48350">
    <property type="entry name" value="GTPase activation domain, GAP"/>
    <property type="match status" value="1"/>
</dbReference>
<accession>A0A8S3Z3U3</accession>
<evidence type="ECO:0000259" key="1">
    <source>
        <dbReference type="PROSITE" id="PS50238"/>
    </source>
</evidence>
<dbReference type="GO" id="GO:0007165">
    <property type="term" value="P:signal transduction"/>
    <property type="evidence" value="ECO:0007669"/>
    <property type="project" value="InterPro"/>
</dbReference>
<dbReference type="GO" id="GO:0016477">
    <property type="term" value="P:cell migration"/>
    <property type="evidence" value="ECO:0007669"/>
    <property type="project" value="TreeGrafter"/>
</dbReference>
<dbReference type="PROSITE" id="PS50238">
    <property type="entry name" value="RHOGAP"/>
    <property type="match status" value="1"/>
</dbReference>
<dbReference type="Pfam" id="PF00620">
    <property type="entry name" value="RhoGAP"/>
    <property type="match status" value="1"/>
</dbReference>
<dbReference type="PANTHER" id="PTHR46150:SF3">
    <property type="entry name" value="RHO GTPASE-ACTIVATING PROTEIN 100F"/>
    <property type="match status" value="1"/>
</dbReference>
<dbReference type="GO" id="GO:0046578">
    <property type="term" value="P:regulation of Ras protein signal transduction"/>
    <property type="evidence" value="ECO:0007669"/>
    <property type="project" value="TreeGrafter"/>
</dbReference>
<dbReference type="Gene3D" id="1.10.555.10">
    <property type="entry name" value="Rho GTPase activation protein"/>
    <property type="match status" value="1"/>
</dbReference>
<dbReference type="InterPro" id="IPR008936">
    <property type="entry name" value="Rho_GTPase_activation_prot"/>
</dbReference>
<dbReference type="GO" id="GO:0030030">
    <property type="term" value="P:cell projection organization"/>
    <property type="evidence" value="ECO:0007669"/>
    <property type="project" value="TreeGrafter"/>
</dbReference>
<feature type="non-terminal residue" evidence="2">
    <location>
        <position position="1"/>
    </location>
</feature>
<dbReference type="Proteomes" id="UP000678393">
    <property type="component" value="Unassembled WGS sequence"/>
</dbReference>
<dbReference type="AlphaFoldDB" id="A0A8S3Z3U3"/>
<evidence type="ECO:0000313" key="3">
    <source>
        <dbReference type="Proteomes" id="UP000678393"/>
    </source>
</evidence>
<dbReference type="InterPro" id="IPR052118">
    <property type="entry name" value="Rho-GAP_regulator"/>
</dbReference>
<dbReference type="EMBL" id="CAJHNH020001216">
    <property type="protein sequence ID" value="CAG5122032.1"/>
    <property type="molecule type" value="Genomic_DNA"/>
</dbReference>
<evidence type="ECO:0000313" key="2">
    <source>
        <dbReference type="EMBL" id="CAG5122032.1"/>
    </source>
</evidence>
<dbReference type="SMART" id="SM00324">
    <property type="entry name" value="RhoGAP"/>
    <property type="match status" value="1"/>
</dbReference>
<sequence>KNALFGVDLETIILRENSGLNVPLLVHKCVQEVERRALDTVGIYRLCGSARRKAMLRESFENNAQMVDLSPENVSDIHVVTGVLKDYLRELPEPLFTNALYQMLLDALSVRLPCDPEGSAKLMLSILECLPSANQ</sequence>